<feature type="active site" evidence="4">
    <location>
        <position position="36"/>
    </location>
</feature>
<comment type="similarity">
    <text evidence="1 5">Belongs to the acylphosphatase family.</text>
</comment>
<dbReference type="RefSeq" id="WP_197549573.1">
    <property type="nucleotide sequence ID" value="NZ_CP063164.1"/>
</dbReference>
<evidence type="ECO:0000256" key="3">
    <source>
        <dbReference type="ARBA" id="ARBA00047645"/>
    </source>
</evidence>
<evidence type="ECO:0000256" key="1">
    <source>
        <dbReference type="ARBA" id="ARBA00005614"/>
    </source>
</evidence>
<dbReference type="PROSITE" id="PS51160">
    <property type="entry name" value="ACYLPHOSPHATASE_3"/>
    <property type="match status" value="1"/>
</dbReference>
<keyword evidence="8" id="KW-1185">Reference proteome</keyword>
<evidence type="ECO:0000256" key="5">
    <source>
        <dbReference type="RuleBase" id="RU004168"/>
    </source>
</evidence>
<organism evidence="7 8">
    <name type="scientific">Sulfurovum indicum</name>
    <dbReference type="NCBI Taxonomy" id="2779528"/>
    <lineage>
        <taxon>Bacteria</taxon>
        <taxon>Pseudomonadati</taxon>
        <taxon>Campylobacterota</taxon>
        <taxon>Epsilonproteobacteria</taxon>
        <taxon>Campylobacterales</taxon>
        <taxon>Sulfurovaceae</taxon>
        <taxon>Sulfurovum</taxon>
    </lineage>
</organism>
<dbReference type="InterPro" id="IPR001792">
    <property type="entry name" value="Acylphosphatase-like_dom"/>
</dbReference>
<gene>
    <name evidence="7" type="ORF">IMZ28_04595</name>
</gene>
<evidence type="ECO:0000259" key="6">
    <source>
        <dbReference type="PROSITE" id="PS51160"/>
    </source>
</evidence>
<protein>
    <recommendedName>
        <fullName evidence="2 4">acylphosphatase</fullName>
        <ecNumber evidence="2 4">3.6.1.7</ecNumber>
    </recommendedName>
</protein>
<evidence type="ECO:0000256" key="2">
    <source>
        <dbReference type="ARBA" id="ARBA00012150"/>
    </source>
</evidence>
<feature type="active site" evidence="4">
    <location>
        <position position="18"/>
    </location>
</feature>
<dbReference type="EMBL" id="CP063164">
    <property type="protein sequence ID" value="QOR62754.1"/>
    <property type="molecule type" value="Genomic_DNA"/>
</dbReference>
<dbReference type="Pfam" id="PF00708">
    <property type="entry name" value="Acylphosphatase"/>
    <property type="match status" value="1"/>
</dbReference>
<keyword evidence="4" id="KW-0378">Hydrolase</keyword>
<dbReference type="EC" id="3.6.1.7" evidence="2 4"/>
<evidence type="ECO:0000313" key="8">
    <source>
        <dbReference type="Proteomes" id="UP000595074"/>
    </source>
</evidence>
<evidence type="ECO:0000313" key="7">
    <source>
        <dbReference type="EMBL" id="QOR62754.1"/>
    </source>
</evidence>
<dbReference type="GO" id="GO:0003998">
    <property type="term" value="F:acylphosphatase activity"/>
    <property type="evidence" value="ECO:0007669"/>
    <property type="project" value="UniProtKB-EC"/>
</dbReference>
<evidence type="ECO:0000256" key="4">
    <source>
        <dbReference type="PROSITE-ProRule" id="PRU00520"/>
    </source>
</evidence>
<sequence length="93" mass="10937">MEWYRFISSGRVQHVFYRKFVSQAMMHAGFNGYIRNLDDGTVETVVFIEDDEADLQKAIMILKEGSPMSEIEDIRYETVDDIQIDTDGFEIRY</sequence>
<dbReference type="SUPFAM" id="SSF54975">
    <property type="entry name" value="Acylphosphatase/BLUF domain-like"/>
    <property type="match status" value="1"/>
</dbReference>
<dbReference type="AlphaFoldDB" id="A0A7M1S6G9"/>
<accession>A0A7M1S6G9</accession>
<dbReference type="InterPro" id="IPR036046">
    <property type="entry name" value="Acylphosphatase-like_dom_sf"/>
</dbReference>
<name>A0A7M1S6G9_9BACT</name>
<dbReference type="PANTHER" id="PTHR47268:SF4">
    <property type="entry name" value="ACYLPHOSPHATASE"/>
    <property type="match status" value="1"/>
</dbReference>
<dbReference type="Gene3D" id="3.30.70.100">
    <property type="match status" value="1"/>
</dbReference>
<dbReference type="KEGG" id="sinu:IMZ28_04595"/>
<dbReference type="PANTHER" id="PTHR47268">
    <property type="entry name" value="ACYLPHOSPHATASE"/>
    <property type="match status" value="1"/>
</dbReference>
<dbReference type="Proteomes" id="UP000595074">
    <property type="component" value="Chromosome"/>
</dbReference>
<feature type="domain" description="Acylphosphatase-like" evidence="6">
    <location>
        <begin position="3"/>
        <end position="93"/>
    </location>
</feature>
<comment type="catalytic activity">
    <reaction evidence="3 4">
        <text>an acyl phosphate + H2O = a carboxylate + phosphate + H(+)</text>
        <dbReference type="Rhea" id="RHEA:14965"/>
        <dbReference type="ChEBI" id="CHEBI:15377"/>
        <dbReference type="ChEBI" id="CHEBI:15378"/>
        <dbReference type="ChEBI" id="CHEBI:29067"/>
        <dbReference type="ChEBI" id="CHEBI:43474"/>
        <dbReference type="ChEBI" id="CHEBI:59918"/>
        <dbReference type="EC" id="3.6.1.7"/>
    </reaction>
</comment>
<reference evidence="7 8" key="1">
    <citation type="submission" date="2020-10" db="EMBL/GenBank/DDBJ databases">
        <title>The genome of sulfurovum sp.</title>
        <authorList>
            <person name="Xie S."/>
            <person name="Shao Z."/>
            <person name="Jiang L."/>
        </authorList>
    </citation>
    <scope>NUCLEOTIDE SEQUENCE [LARGE SCALE GENOMIC DNA]</scope>
    <source>
        <strain evidence="7 8">ST-419</strain>
    </source>
</reference>
<dbReference type="InterPro" id="IPR020456">
    <property type="entry name" value="Acylphosphatase"/>
</dbReference>
<proteinExistence type="inferred from homology"/>